<evidence type="ECO:0000313" key="19">
    <source>
        <dbReference type="Proteomes" id="UP000886743"/>
    </source>
</evidence>
<comment type="pathway">
    <text evidence="2 14">Carbohydrate degradation; glycolysis; pyruvate from D-glyceraldehyde 3-phosphate: step 5/5.</text>
</comment>
<dbReference type="GO" id="GO:0016301">
    <property type="term" value="F:kinase activity"/>
    <property type="evidence" value="ECO:0007669"/>
    <property type="project" value="UniProtKB-KW"/>
</dbReference>
<feature type="non-terminal residue" evidence="18">
    <location>
        <position position="1"/>
    </location>
</feature>
<dbReference type="InterPro" id="IPR001697">
    <property type="entry name" value="Pyr_Knase"/>
</dbReference>
<reference evidence="18" key="2">
    <citation type="journal article" date="2021" name="PeerJ">
        <title>Extensive microbial diversity within the chicken gut microbiome revealed by metagenomics and culture.</title>
        <authorList>
            <person name="Gilroy R."/>
            <person name="Ravi A."/>
            <person name="Getino M."/>
            <person name="Pursley I."/>
            <person name="Horton D.L."/>
            <person name="Alikhan N.F."/>
            <person name="Baker D."/>
            <person name="Gharbi K."/>
            <person name="Hall N."/>
            <person name="Watson M."/>
            <person name="Adriaenssens E.M."/>
            <person name="Foster-Nyarko E."/>
            <person name="Jarju S."/>
            <person name="Secka A."/>
            <person name="Antonio M."/>
            <person name="Oren A."/>
            <person name="Chaudhuri R.R."/>
            <person name="La Ragione R."/>
            <person name="Hildebrand F."/>
            <person name="Pallen M.J."/>
        </authorList>
    </citation>
    <scope>NUCLEOTIDE SEQUENCE</scope>
    <source>
        <strain evidence="18">4920</strain>
    </source>
</reference>
<keyword evidence="9" id="KW-0067">ATP-binding</keyword>
<evidence type="ECO:0000256" key="12">
    <source>
        <dbReference type="ARBA" id="ARBA00023317"/>
    </source>
</evidence>
<evidence type="ECO:0000256" key="13">
    <source>
        <dbReference type="NCBIfam" id="TIGR01064"/>
    </source>
</evidence>
<dbReference type="InterPro" id="IPR036918">
    <property type="entry name" value="Pyrv_Knase_C_sf"/>
</dbReference>
<dbReference type="GO" id="GO:0004743">
    <property type="term" value="F:pyruvate kinase activity"/>
    <property type="evidence" value="ECO:0007669"/>
    <property type="project" value="UniProtKB-UniRule"/>
</dbReference>
<dbReference type="EMBL" id="DVOF01000137">
    <property type="protein sequence ID" value="HIV02868.1"/>
    <property type="molecule type" value="Genomic_DNA"/>
</dbReference>
<proteinExistence type="inferred from homology"/>
<evidence type="ECO:0000256" key="9">
    <source>
        <dbReference type="ARBA" id="ARBA00022840"/>
    </source>
</evidence>
<dbReference type="Pfam" id="PF00391">
    <property type="entry name" value="PEP-utilizers"/>
    <property type="match status" value="1"/>
</dbReference>
<comment type="catalytic activity">
    <reaction evidence="14">
        <text>pyruvate + ATP = phosphoenolpyruvate + ADP + H(+)</text>
        <dbReference type="Rhea" id="RHEA:18157"/>
        <dbReference type="ChEBI" id="CHEBI:15361"/>
        <dbReference type="ChEBI" id="CHEBI:15378"/>
        <dbReference type="ChEBI" id="CHEBI:30616"/>
        <dbReference type="ChEBI" id="CHEBI:58702"/>
        <dbReference type="ChEBI" id="CHEBI:456216"/>
        <dbReference type="EC" id="2.7.1.40"/>
    </reaction>
</comment>
<dbReference type="Gene3D" id="3.20.20.60">
    <property type="entry name" value="Phosphoenolpyruvate-binding domains"/>
    <property type="match status" value="1"/>
</dbReference>
<evidence type="ECO:0000259" key="16">
    <source>
        <dbReference type="Pfam" id="PF00391"/>
    </source>
</evidence>
<keyword evidence="12 18" id="KW-0670">Pyruvate</keyword>
<reference evidence="18" key="1">
    <citation type="submission" date="2020-10" db="EMBL/GenBank/DDBJ databases">
        <authorList>
            <person name="Gilroy R."/>
        </authorList>
    </citation>
    <scope>NUCLEOTIDE SEQUENCE</scope>
    <source>
        <strain evidence="18">4920</strain>
    </source>
</reference>
<dbReference type="GO" id="GO:0005524">
    <property type="term" value="F:ATP binding"/>
    <property type="evidence" value="ECO:0007669"/>
    <property type="project" value="UniProtKB-KW"/>
</dbReference>
<keyword evidence="11 14" id="KW-0324">Glycolysis</keyword>
<dbReference type="InterPro" id="IPR008279">
    <property type="entry name" value="PEP-util_enz_mobile_dom"/>
</dbReference>
<dbReference type="SUPFAM" id="SSF52935">
    <property type="entry name" value="PK C-terminal domain-like"/>
    <property type="match status" value="1"/>
</dbReference>
<dbReference type="Proteomes" id="UP000886743">
    <property type="component" value="Unassembled WGS sequence"/>
</dbReference>
<evidence type="ECO:0000259" key="15">
    <source>
        <dbReference type="Pfam" id="PF00224"/>
    </source>
</evidence>
<dbReference type="GO" id="GO:0030955">
    <property type="term" value="F:potassium ion binding"/>
    <property type="evidence" value="ECO:0007669"/>
    <property type="project" value="UniProtKB-UniRule"/>
</dbReference>
<comment type="similarity">
    <text evidence="3 14">Belongs to the pyruvate kinase family.</text>
</comment>
<sequence length="398" mass="42393">VAASFTRNASDILSIKKILEDNGSDMRIIAKIENFEGIENIDEIIKVSDGIMVARGDMGVEIPFEEIPALQKMIVKKTMVSGKPAITATQMLESMIQNPRPTRAEITDVANAIYDGTSAIMLSGETAVGKYPVEAVSTMARIAKRTEEDINYIERFSENDYNANVNITTAISHATCSAAHDLGAAAIITLTISGTTARMISKYRPACPIIGCTSREKTMRFMCLSWGVIPVFLENMEDSGELFERAVDIALEQGYVKSGEMVVISAGLPLGIQGTTNILKVEIAGHVLIRAKGSGQKPLSAPVCVCKSAKEAAKKFNDGDILVIHDTNNDLLPIIKRASGLVIEAASSASHGVTVGLTLDIPVIYAANNATDILKCGSIVTLDPTGGVVYSGTVKVGQ</sequence>
<evidence type="ECO:0000256" key="14">
    <source>
        <dbReference type="RuleBase" id="RU000504"/>
    </source>
</evidence>
<dbReference type="InterPro" id="IPR040442">
    <property type="entry name" value="Pyrv_kinase-like_dom_sf"/>
</dbReference>
<evidence type="ECO:0000256" key="1">
    <source>
        <dbReference type="ARBA" id="ARBA00001946"/>
    </source>
</evidence>
<comment type="cofactor">
    <cofactor evidence="1">
        <name>Mg(2+)</name>
        <dbReference type="ChEBI" id="CHEBI:18420"/>
    </cofactor>
</comment>
<evidence type="ECO:0000256" key="6">
    <source>
        <dbReference type="ARBA" id="ARBA00022723"/>
    </source>
</evidence>
<comment type="caution">
    <text evidence="18">The sequence shown here is derived from an EMBL/GenBank/DDBJ whole genome shotgun (WGS) entry which is preliminary data.</text>
</comment>
<dbReference type="PRINTS" id="PR01050">
    <property type="entry name" value="PYRUVTKNASE"/>
</dbReference>
<keyword evidence="6" id="KW-0479">Metal-binding</keyword>
<name>A0A9D1NI48_9FIRM</name>
<dbReference type="InterPro" id="IPR015813">
    <property type="entry name" value="Pyrv/PenolPyrv_kinase-like_dom"/>
</dbReference>
<evidence type="ECO:0000256" key="5">
    <source>
        <dbReference type="ARBA" id="ARBA00022679"/>
    </source>
</evidence>
<evidence type="ECO:0000256" key="11">
    <source>
        <dbReference type="ARBA" id="ARBA00023152"/>
    </source>
</evidence>
<protein>
    <recommendedName>
        <fullName evidence="4 13">Pyruvate kinase</fullName>
        <ecNumber evidence="4 13">2.7.1.40</ecNumber>
    </recommendedName>
</protein>
<keyword evidence="8 14" id="KW-0418">Kinase</keyword>
<dbReference type="InterPro" id="IPR015795">
    <property type="entry name" value="Pyrv_Knase_C"/>
</dbReference>
<keyword evidence="5 14" id="KW-0808">Transferase</keyword>
<dbReference type="NCBIfam" id="TIGR01064">
    <property type="entry name" value="pyruv_kin"/>
    <property type="match status" value="1"/>
</dbReference>
<evidence type="ECO:0000313" key="18">
    <source>
        <dbReference type="EMBL" id="HIV02868.1"/>
    </source>
</evidence>
<dbReference type="InterPro" id="IPR015793">
    <property type="entry name" value="Pyrv_Knase_brl"/>
</dbReference>
<evidence type="ECO:0000256" key="7">
    <source>
        <dbReference type="ARBA" id="ARBA00022741"/>
    </source>
</evidence>
<evidence type="ECO:0000256" key="4">
    <source>
        <dbReference type="ARBA" id="ARBA00012142"/>
    </source>
</evidence>
<dbReference type="SUPFAM" id="SSF51621">
    <property type="entry name" value="Phosphoenolpyruvate/pyruvate domain"/>
    <property type="match status" value="1"/>
</dbReference>
<feature type="domain" description="Pyruvate kinase barrel" evidence="15">
    <location>
        <begin position="1"/>
        <end position="136"/>
    </location>
</feature>
<dbReference type="GO" id="GO:0000287">
    <property type="term" value="F:magnesium ion binding"/>
    <property type="evidence" value="ECO:0007669"/>
    <property type="project" value="UniProtKB-UniRule"/>
</dbReference>
<feature type="domain" description="Pyruvate kinase C-terminal" evidence="17">
    <location>
        <begin position="170"/>
        <end position="281"/>
    </location>
</feature>
<keyword evidence="7" id="KW-0547">Nucleotide-binding</keyword>
<dbReference type="InterPro" id="IPR036637">
    <property type="entry name" value="Phosphohistidine_dom_sf"/>
</dbReference>
<organism evidence="18 19">
    <name type="scientific">Candidatus Aphodoplasma excrementigallinarum</name>
    <dbReference type="NCBI Taxonomy" id="2840673"/>
    <lineage>
        <taxon>Bacteria</taxon>
        <taxon>Bacillati</taxon>
        <taxon>Bacillota</taxon>
        <taxon>Clostridia</taxon>
        <taxon>Eubacteriales</taxon>
        <taxon>Candidatus Aphodoplasma</taxon>
    </lineage>
</organism>
<dbReference type="PANTHER" id="PTHR11817">
    <property type="entry name" value="PYRUVATE KINASE"/>
    <property type="match status" value="1"/>
</dbReference>
<evidence type="ECO:0000259" key="17">
    <source>
        <dbReference type="Pfam" id="PF02887"/>
    </source>
</evidence>
<dbReference type="Gene3D" id="3.50.30.10">
    <property type="entry name" value="Phosphohistidine domain"/>
    <property type="match status" value="1"/>
</dbReference>
<dbReference type="AlphaFoldDB" id="A0A9D1NI48"/>
<dbReference type="EC" id="2.7.1.40" evidence="4 13"/>
<accession>A0A9D1NI48</accession>
<gene>
    <name evidence="18" type="primary">pyk</name>
    <name evidence="18" type="ORF">IAC74_04780</name>
</gene>
<feature type="domain" description="PEP-utilising enzyme mobile" evidence="16">
    <location>
        <begin position="316"/>
        <end position="386"/>
    </location>
</feature>
<dbReference type="SUPFAM" id="SSF52009">
    <property type="entry name" value="Phosphohistidine domain"/>
    <property type="match status" value="1"/>
</dbReference>
<dbReference type="Pfam" id="PF00224">
    <property type="entry name" value="PK"/>
    <property type="match status" value="1"/>
</dbReference>
<dbReference type="Gene3D" id="3.40.1380.20">
    <property type="entry name" value="Pyruvate kinase, C-terminal domain"/>
    <property type="match status" value="1"/>
</dbReference>
<evidence type="ECO:0000256" key="8">
    <source>
        <dbReference type="ARBA" id="ARBA00022777"/>
    </source>
</evidence>
<dbReference type="NCBIfam" id="NF004978">
    <property type="entry name" value="PRK06354.1"/>
    <property type="match status" value="1"/>
</dbReference>
<evidence type="ECO:0000256" key="10">
    <source>
        <dbReference type="ARBA" id="ARBA00022842"/>
    </source>
</evidence>
<evidence type="ECO:0000256" key="3">
    <source>
        <dbReference type="ARBA" id="ARBA00008663"/>
    </source>
</evidence>
<evidence type="ECO:0000256" key="2">
    <source>
        <dbReference type="ARBA" id="ARBA00004997"/>
    </source>
</evidence>
<keyword evidence="10 14" id="KW-0460">Magnesium</keyword>
<dbReference type="Pfam" id="PF02887">
    <property type="entry name" value="PK_C"/>
    <property type="match status" value="1"/>
</dbReference>